<protein>
    <submittedName>
        <fullName evidence="1">Uncharacterized protein</fullName>
    </submittedName>
</protein>
<dbReference type="AlphaFoldDB" id="E8ZH47"/>
<reference evidence="1 2" key="1">
    <citation type="journal article" date="2011" name="J. Bacteriol.">
        <title>Complete genome sequence of Mycoplasma haemofelis, a hemotropic mycoplasma.</title>
        <authorList>
            <person name="Barker E.N."/>
            <person name="Helps C.R."/>
            <person name="Peters I.R."/>
            <person name="Darby A.C."/>
            <person name="Radford A.D."/>
            <person name="Tasker S."/>
        </authorList>
    </citation>
    <scope>NUCLEOTIDE SEQUENCE [LARGE SCALE GENOMIC DNA]</scope>
    <source>
        <strain evidence="1 2">Langford 1</strain>
    </source>
</reference>
<sequence length="107" mass="12922">MDLGLWLMDILYDDINRFSFVYMFKSVLAFNNRFFDYLSRALFALKGLKEEIPPNRYSVLKFVDALSEFLSLRFSLMFLVMVTHSIETLERMIRIMCFLTNRFSKYR</sequence>
<dbReference type="KEGG" id="mha:HF1_04600"/>
<keyword evidence="2" id="KW-1185">Reference proteome</keyword>
<dbReference type="HOGENOM" id="CLU_2247036_0_0_14"/>
<organism evidence="1 2">
    <name type="scientific">Mycoplasma haemofelis (strain Langford 1)</name>
    <name type="common">Haemobartonella felis</name>
    <dbReference type="NCBI Taxonomy" id="941640"/>
    <lineage>
        <taxon>Bacteria</taxon>
        <taxon>Bacillati</taxon>
        <taxon>Mycoplasmatota</taxon>
        <taxon>Mollicutes</taxon>
        <taxon>Mycoplasmataceae</taxon>
        <taxon>Mycoplasma</taxon>
    </lineage>
</organism>
<proteinExistence type="predicted"/>
<evidence type="ECO:0000313" key="1">
    <source>
        <dbReference type="EMBL" id="CBY92468.1"/>
    </source>
</evidence>
<evidence type="ECO:0000313" key="2">
    <source>
        <dbReference type="Proteomes" id="UP000008637"/>
    </source>
</evidence>
<gene>
    <name evidence="1" type="ordered locus">HF1_04600</name>
</gene>
<dbReference type="EMBL" id="FR773153">
    <property type="protein sequence ID" value="CBY92468.1"/>
    <property type="molecule type" value="Genomic_DNA"/>
</dbReference>
<name>E8ZH47_MYCHL</name>
<accession>E8ZH47</accession>
<dbReference type="Proteomes" id="UP000008637">
    <property type="component" value="Chromosome"/>
</dbReference>